<feature type="compositionally biased region" description="Basic and acidic residues" evidence="7">
    <location>
        <begin position="78"/>
        <end position="100"/>
    </location>
</feature>
<dbReference type="PANTHER" id="PTHR10408">
    <property type="entry name" value="STEROL O-ACYLTRANSFERASE"/>
    <property type="match status" value="1"/>
</dbReference>
<keyword evidence="3 6" id="KW-0808">Transferase</keyword>
<comment type="subcellular location">
    <subcellularLocation>
        <location evidence="1 6">Endoplasmic reticulum membrane</location>
        <topology evidence="1 6">Multi-pass membrane protein</topology>
    </subcellularLocation>
</comment>
<proteinExistence type="inferred from homology"/>
<comment type="pathway">
    <text evidence="2">Lipid metabolism.</text>
</comment>
<feature type="transmembrane region" description="Helical" evidence="8">
    <location>
        <begin position="112"/>
        <end position="131"/>
    </location>
</feature>
<evidence type="ECO:0000313" key="10">
    <source>
        <dbReference type="Proteomes" id="UP000091820"/>
    </source>
</evidence>
<reference evidence="10" key="1">
    <citation type="submission" date="2014-03" db="EMBL/GenBank/DDBJ databases">
        <authorList>
            <person name="Aksoy S."/>
            <person name="Warren W."/>
            <person name="Wilson R.K."/>
        </authorList>
    </citation>
    <scope>NUCLEOTIDE SEQUENCE [LARGE SCALE GENOMIC DNA]</scope>
    <source>
        <strain evidence="10">IAEA</strain>
    </source>
</reference>
<name>A0A1A9W5E9_9MUSC</name>
<dbReference type="GO" id="GO:0019432">
    <property type="term" value="P:triglyceride biosynthetic process"/>
    <property type="evidence" value="ECO:0007669"/>
    <property type="project" value="TreeGrafter"/>
</dbReference>
<evidence type="ECO:0000256" key="4">
    <source>
        <dbReference type="ARBA" id="ARBA00022824"/>
    </source>
</evidence>
<feature type="transmembrane region" description="Helical" evidence="8">
    <location>
        <begin position="195"/>
        <end position="214"/>
    </location>
</feature>
<evidence type="ECO:0000256" key="2">
    <source>
        <dbReference type="ARBA" id="ARBA00005189"/>
    </source>
</evidence>
<dbReference type="GO" id="GO:0004144">
    <property type="term" value="F:diacylglycerol O-acyltransferase activity"/>
    <property type="evidence" value="ECO:0007669"/>
    <property type="project" value="TreeGrafter"/>
</dbReference>
<dbReference type="STRING" id="37001.A0A1A9W5E9"/>
<feature type="transmembrane region" description="Helical" evidence="8">
    <location>
        <begin position="334"/>
        <end position="353"/>
    </location>
</feature>
<evidence type="ECO:0000256" key="3">
    <source>
        <dbReference type="ARBA" id="ARBA00022679"/>
    </source>
</evidence>
<keyword evidence="4 6" id="KW-0256">Endoplasmic reticulum</keyword>
<dbReference type="PIRSF" id="PIRSF000439">
    <property type="entry name" value="Oat_ACAT_DAG_ARE"/>
    <property type="match status" value="1"/>
</dbReference>
<keyword evidence="8" id="KW-0812">Transmembrane</keyword>
<dbReference type="InterPro" id="IPR014371">
    <property type="entry name" value="Oat_ACAT_DAG_ARE"/>
</dbReference>
<dbReference type="PANTHER" id="PTHR10408:SF7">
    <property type="entry name" value="DIACYLGLYCEROL O-ACYLTRANSFERASE 1"/>
    <property type="match status" value="1"/>
</dbReference>
<accession>A0A1A9W5E9</accession>
<evidence type="ECO:0000256" key="1">
    <source>
        <dbReference type="ARBA" id="ARBA00004477"/>
    </source>
</evidence>
<evidence type="ECO:0000256" key="7">
    <source>
        <dbReference type="SAM" id="MobiDB-lite"/>
    </source>
</evidence>
<evidence type="ECO:0000256" key="6">
    <source>
        <dbReference type="PIRNR" id="PIRNR000439"/>
    </source>
</evidence>
<evidence type="ECO:0000313" key="9">
    <source>
        <dbReference type="EnsemblMetazoa" id="GBRI006961-PA"/>
    </source>
</evidence>
<feature type="transmembrane region" description="Helical" evidence="8">
    <location>
        <begin position="164"/>
        <end position="183"/>
    </location>
</feature>
<feature type="region of interest" description="Disordered" evidence="7">
    <location>
        <begin position="56"/>
        <end position="100"/>
    </location>
</feature>
<keyword evidence="6 8" id="KW-0472">Membrane</keyword>
<keyword evidence="8" id="KW-1133">Transmembrane helix</keyword>
<feature type="region of interest" description="Disordered" evidence="7">
    <location>
        <begin position="1"/>
        <end position="28"/>
    </location>
</feature>
<dbReference type="Proteomes" id="UP000091820">
    <property type="component" value="Unassembled WGS sequence"/>
</dbReference>
<feature type="transmembrane region" description="Helical" evidence="8">
    <location>
        <begin position="416"/>
        <end position="437"/>
    </location>
</feature>
<dbReference type="AlphaFoldDB" id="A0A1A9W5E9"/>
<evidence type="ECO:0000256" key="5">
    <source>
        <dbReference type="ARBA" id="ARBA00023315"/>
    </source>
</evidence>
<evidence type="ECO:0000256" key="8">
    <source>
        <dbReference type="SAM" id="Phobius"/>
    </source>
</evidence>
<dbReference type="VEuPathDB" id="VectorBase:GBRI006961"/>
<sequence>MSARDQNGRSGVIRKLRRSASANEGTMSELRYRKSTQYLFDQNGIPIDLRQYRKVLDDNGNNSTEKKSRYRRTQSVTRAEEITTKEEKQRQKQPDKPCHRPRDSLFSWSSGFSNFTGLVNWGFLLLTIGGFRLCLENLLKYGIRINPIEWYFFLSGKNQTEGHASLFLILYSVVHISVCLMIEKSLALEIISERLGMFMQITNIIVVVILPVIITNLKGHLFTLIGASTVCFVYSILFLKLWSYVQVNMWCRQSYFMRQYNPRERRPSITLAQLKNGQLNEPDDNDEDVPILVQYPDNLCYGDIFYFLLAPTLCYELNFPRTTRVRKRFLLKRLMEVIIGLNVVMALFQQWIIPSVRNSLIPFSNMEIGLATERLLKLAVSIPLRTYKIWAFLGMMGQIPLSAVSKSIERSLGPRMGNIVVWASIILGQPLSIMMYYHDYVVTHFKEALNSTMYNEL</sequence>
<keyword evidence="5 6" id="KW-0012">Acyltransferase</keyword>
<feature type="transmembrane region" description="Helical" evidence="8">
    <location>
        <begin position="387"/>
        <end position="404"/>
    </location>
</feature>
<keyword evidence="10" id="KW-1185">Reference proteome</keyword>
<protein>
    <recommendedName>
        <fullName evidence="6">O-acyltransferase</fullName>
    </recommendedName>
</protein>
<reference evidence="9" key="2">
    <citation type="submission" date="2020-05" db="UniProtKB">
        <authorList>
            <consortium name="EnsemblMetazoa"/>
        </authorList>
    </citation>
    <scope>IDENTIFICATION</scope>
    <source>
        <strain evidence="9">IAEA</strain>
    </source>
</reference>
<dbReference type="EnsemblMetazoa" id="GBRI006961-RA">
    <property type="protein sequence ID" value="GBRI006961-PA"/>
    <property type="gene ID" value="GBRI006961"/>
</dbReference>
<organism evidence="9 10">
    <name type="scientific">Glossina brevipalpis</name>
    <dbReference type="NCBI Taxonomy" id="37001"/>
    <lineage>
        <taxon>Eukaryota</taxon>
        <taxon>Metazoa</taxon>
        <taxon>Ecdysozoa</taxon>
        <taxon>Arthropoda</taxon>
        <taxon>Hexapoda</taxon>
        <taxon>Insecta</taxon>
        <taxon>Pterygota</taxon>
        <taxon>Neoptera</taxon>
        <taxon>Endopterygota</taxon>
        <taxon>Diptera</taxon>
        <taxon>Brachycera</taxon>
        <taxon>Muscomorpha</taxon>
        <taxon>Hippoboscoidea</taxon>
        <taxon>Glossinidae</taxon>
        <taxon>Glossina</taxon>
    </lineage>
</organism>
<feature type="transmembrane region" description="Helical" evidence="8">
    <location>
        <begin position="220"/>
        <end position="242"/>
    </location>
</feature>
<comment type="similarity">
    <text evidence="6">Belongs to the membrane-bound acyltransferase family. Sterol o-acyltransferase subfamily.</text>
</comment>
<dbReference type="GO" id="GO:0005789">
    <property type="term" value="C:endoplasmic reticulum membrane"/>
    <property type="evidence" value="ECO:0007669"/>
    <property type="project" value="UniProtKB-SubCell"/>
</dbReference>